<dbReference type="PANTHER" id="PTHR47331">
    <property type="entry name" value="PHD-TYPE DOMAIN-CONTAINING PROTEIN"/>
    <property type="match status" value="1"/>
</dbReference>
<gene>
    <name evidence="2" type="primary">LOC114348866</name>
</gene>
<protein>
    <submittedName>
        <fullName evidence="2">Uncharacterized protein LOC114348866</fullName>
    </submittedName>
</protein>
<feature type="compositionally biased region" description="Polar residues" evidence="1">
    <location>
        <begin position="245"/>
        <end position="259"/>
    </location>
</feature>
<evidence type="ECO:0000256" key="1">
    <source>
        <dbReference type="SAM" id="MobiDB-lite"/>
    </source>
</evidence>
<proteinExistence type="predicted"/>
<dbReference type="InParanoid" id="A0A6P7H927"/>
<feature type="non-terminal residue" evidence="2">
    <location>
        <position position="276"/>
    </location>
</feature>
<dbReference type="RefSeq" id="XP_028155137.1">
    <property type="nucleotide sequence ID" value="XM_028299336.1"/>
</dbReference>
<feature type="region of interest" description="Disordered" evidence="1">
    <location>
        <begin position="236"/>
        <end position="259"/>
    </location>
</feature>
<evidence type="ECO:0000313" key="2">
    <source>
        <dbReference type="RefSeq" id="XP_028155137.1"/>
    </source>
</evidence>
<feature type="non-terminal residue" evidence="2">
    <location>
        <position position="1"/>
    </location>
</feature>
<dbReference type="Pfam" id="PF03564">
    <property type="entry name" value="DUF1759"/>
    <property type="match status" value="1"/>
</dbReference>
<organism evidence="2">
    <name type="scientific">Diabrotica virgifera virgifera</name>
    <name type="common">western corn rootworm</name>
    <dbReference type="NCBI Taxonomy" id="50390"/>
    <lineage>
        <taxon>Eukaryota</taxon>
        <taxon>Metazoa</taxon>
        <taxon>Ecdysozoa</taxon>
        <taxon>Arthropoda</taxon>
        <taxon>Hexapoda</taxon>
        <taxon>Insecta</taxon>
        <taxon>Pterygota</taxon>
        <taxon>Neoptera</taxon>
        <taxon>Endopterygota</taxon>
        <taxon>Coleoptera</taxon>
        <taxon>Polyphaga</taxon>
        <taxon>Cucujiformia</taxon>
        <taxon>Chrysomeloidea</taxon>
        <taxon>Chrysomelidae</taxon>
        <taxon>Galerucinae</taxon>
        <taxon>Diabroticina</taxon>
        <taxon>Diabroticites</taxon>
        <taxon>Diabrotica</taxon>
    </lineage>
</organism>
<dbReference type="InterPro" id="IPR005312">
    <property type="entry name" value="DUF1759"/>
</dbReference>
<sequence length="276" mass="31534">DEIEFLDDSQKCDRAIFEENYFAVLSKIQSSIRALDITNTGSVAAAKQVAVKLPEISICKYSGKIGDFESFFELFDTLIIQNQSLSDIQRFLYLKSYLQGDSLKLVDSLKVTNENFSIALDILKNRYQNKVTIINSYLTEIIDIPTLRNSSPQALRNFLTTVTKNMQLLKNLQFSSTELIDIILVFLLESKLDFSTRRLFETERNHSDVPKLDVLLKFLEKRCIVLESLENTNPRQAKNVKVSHHASSNNTSEDSDKNNTSNNLVSGFYCIFCKKQ</sequence>
<name>A0A6P7H927_DIAVI</name>
<reference evidence="2" key="1">
    <citation type="submission" date="2025-08" db="UniProtKB">
        <authorList>
            <consortium name="RefSeq"/>
        </authorList>
    </citation>
    <scope>IDENTIFICATION</scope>
    <source>
        <tissue evidence="2">Whole insect</tissue>
    </source>
</reference>
<accession>A0A6P7H927</accession>
<dbReference type="AlphaFoldDB" id="A0A6P7H927"/>